<gene>
    <name evidence="1" type="ORF">F8O04_01180</name>
</gene>
<accession>A0A6H9WI11</accession>
<dbReference type="AlphaFoldDB" id="A0A6H9WI11"/>
<keyword evidence="2" id="KW-1185">Reference proteome</keyword>
<sequence>MTFSLVARDAQTGAFGMIISSSSPAVASRCLNLRAGVGAASSQNVTNPALGGFVLDRLARGESSEAAVSASAASDPYPEYRQLTAVDAQGRAAVFSGEKSLGVHTERIGQGAVAAGNLLASERTIDELLEGYLRSNATTFEARLLDGALAALAAGGEAGPVRSAGLAVVENEPWRVTDLRVDDHDAPIGELARLLELWLPQKEAYRARAHDPREAPSYGVPGDE</sequence>
<dbReference type="EMBL" id="WBJY01000001">
    <property type="protein sequence ID" value="KAB1648943.1"/>
    <property type="molecule type" value="Genomic_DNA"/>
</dbReference>
<dbReference type="Proteomes" id="UP000431744">
    <property type="component" value="Unassembled WGS sequence"/>
</dbReference>
<dbReference type="OrthoDB" id="9790012at2"/>
<evidence type="ECO:0000313" key="2">
    <source>
        <dbReference type="Proteomes" id="UP000431744"/>
    </source>
</evidence>
<evidence type="ECO:0000313" key="1">
    <source>
        <dbReference type="EMBL" id="KAB1648943.1"/>
    </source>
</evidence>
<dbReference type="PANTHER" id="PTHR39328">
    <property type="entry name" value="BLL2871 PROTEIN"/>
    <property type="match status" value="1"/>
</dbReference>
<dbReference type="Gene3D" id="3.60.20.10">
    <property type="entry name" value="Glutamine Phosphoribosylpyrophosphate, subunit 1, domain 1"/>
    <property type="match status" value="1"/>
</dbReference>
<dbReference type="RefSeq" id="WP_158027496.1">
    <property type="nucleotide sequence ID" value="NZ_BMHG01000001.1"/>
</dbReference>
<reference evidence="1 2" key="1">
    <citation type="submission" date="2019-09" db="EMBL/GenBank/DDBJ databases">
        <title>Phylogeny of genus Pseudoclavibacter and closely related genus.</title>
        <authorList>
            <person name="Li Y."/>
        </authorList>
    </citation>
    <scope>NUCLEOTIDE SEQUENCE [LARGE SCALE GENOMIC DNA]</scope>
    <source>
        <strain evidence="1 2">EGI 60007</strain>
    </source>
</reference>
<dbReference type="SUPFAM" id="SSF56235">
    <property type="entry name" value="N-terminal nucleophile aminohydrolases (Ntn hydrolases)"/>
    <property type="match status" value="1"/>
</dbReference>
<protein>
    <submittedName>
        <fullName evidence="1">DUF1028 domain-containing protein</fullName>
    </submittedName>
</protein>
<organism evidence="1 2">
    <name type="scientific">Pseudoclavibacter endophyticus</name>
    <dbReference type="NCBI Taxonomy" id="1778590"/>
    <lineage>
        <taxon>Bacteria</taxon>
        <taxon>Bacillati</taxon>
        <taxon>Actinomycetota</taxon>
        <taxon>Actinomycetes</taxon>
        <taxon>Micrococcales</taxon>
        <taxon>Microbacteriaceae</taxon>
        <taxon>Pseudoclavibacter</taxon>
    </lineage>
</organism>
<dbReference type="InterPro" id="IPR010430">
    <property type="entry name" value="DUF1028"/>
</dbReference>
<dbReference type="PANTHER" id="PTHR39328:SF1">
    <property type="entry name" value="BLL2871 PROTEIN"/>
    <property type="match status" value="1"/>
</dbReference>
<name>A0A6H9WI11_9MICO</name>
<proteinExistence type="predicted"/>
<dbReference type="Pfam" id="PF06267">
    <property type="entry name" value="DUF1028"/>
    <property type="match status" value="1"/>
</dbReference>
<comment type="caution">
    <text evidence="1">The sequence shown here is derived from an EMBL/GenBank/DDBJ whole genome shotgun (WGS) entry which is preliminary data.</text>
</comment>
<dbReference type="InterPro" id="IPR029055">
    <property type="entry name" value="Ntn_hydrolases_N"/>
</dbReference>